<dbReference type="GO" id="GO:0005524">
    <property type="term" value="F:ATP binding"/>
    <property type="evidence" value="ECO:0007669"/>
    <property type="project" value="InterPro"/>
</dbReference>
<dbReference type="AlphaFoldDB" id="A0AB36JUQ2"/>
<feature type="transmembrane region" description="Helical" evidence="5">
    <location>
        <begin position="127"/>
        <end position="148"/>
    </location>
</feature>
<dbReference type="SUPFAM" id="SSF90123">
    <property type="entry name" value="ABC transporter transmembrane region"/>
    <property type="match status" value="1"/>
</dbReference>
<accession>A0AB36JUQ2</accession>
<proteinExistence type="predicted"/>
<dbReference type="Proteomes" id="UP000189021">
    <property type="component" value="Unassembled WGS sequence"/>
</dbReference>
<feature type="transmembrane region" description="Helical" evidence="5">
    <location>
        <begin position="154"/>
        <end position="171"/>
    </location>
</feature>
<feature type="transmembrane region" description="Helical" evidence="5">
    <location>
        <begin position="58"/>
        <end position="76"/>
    </location>
</feature>
<dbReference type="InterPro" id="IPR027417">
    <property type="entry name" value="P-loop_NTPase"/>
</dbReference>
<keyword evidence="3 5" id="KW-1133">Transmembrane helix</keyword>
<feature type="transmembrane region" description="Helical" evidence="5">
    <location>
        <begin position="21"/>
        <end position="46"/>
    </location>
</feature>
<gene>
    <name evidence="6" type="ORF">BZG00_14595</name>
</gene>
<evidence type="ECO:0000256" key="5">
    <source>
        <dbReference type="SAM" id="Phobius"/>
    </source>
</evidence>
<reference evidence="6 7" key="1">
    <citation type="journal article" date="2017" name="Genome Announc.">
        <title>Draft Genome Sequences of Salinivibrio proteolyticus, Salinivibrio sharmensis, Salinivibrio siamensis, Salinivibrio costicola subsp. alcaliphilus, Salinivibrio costicola subsp. vallismortis, and 29 New Isolates Belonging to the Genus Salinivibrio.</title>
        <authorList>
            <person name="Lopez-Hermoso C."/>
            <person name="de la Haba R.R."/>
            <person name="Sanchez-Porro C."/>
            <person name="Bayliss S.C."/>
            <person name="Feil E.J."/>
            <person name="Ventosa A."/>
        </authorList>
    </citation>
    <scope>NUCLEOTIDE SEQUENCE [LARGE SCALE GENOMIC DNA]</scope>
    <source>
        <strain evidence="6 7">AL184</strain>
    </source>
</reference>
<evidence type="ECO:0000313" key="6">
    <source>
        <dbReference type="EMBL" id="OOE38423.1"/>
    </source>
</evidence>
<keyword evidence="4 5" id="KW-0472">Membrane</keyword>
<evidence type="ECO:0000256" key="3">
    <source>
        <dbReference type="ARBA" id="ARBA00022989"/>
    </source>
</evidence>
<feature type="transmembrane region" description="Helical" evidence="5">
    <location>
        <begin position="239"/>
        <end position="259"/>
    </location>
</feature>
<comment type="caution">
    <text evidence="6">The sequence shown here is derived from an EMBL/GenBank/DDBJ whole genome shotgun (WGS) entry which is preliminary data.</text>
</comment>
<evidence type="ECO:0000256" key="1">
    <source>
        <dbReference type="ARBA" id="ARBA00004651"/>
    </source>
</evidence>
<dbReference type="InterPro" id="IPR036640">
    <property type="entry name" value="ABC1_TM_sf"/>
</dbReference>
<dbReference type="GO" id="GO:0005886">
    <property type="term" value="C:plasma membrane"/>
    <property type="evidence" value="ECO:0007669"/>
    <property type="project" value="UniProtKB-SubCell"/>
</dbReference>
<keyword evidence="7" id="KW-1185">Reference proteome</keyword>
<evidence type="ECO:0000256" key="2">
    <source>
        <dbReference type="ARBA" id="ARBA00022692"/>
    </source>
</evidence>
<protein>
    <recommendedName>
        <fullName evidence="8">ABC transmembrane type-1 domain-containing protein</fullName>
    </recommendedName>
</protein>
<dbReference type="Gene3D" id="3.40.50.300">
    <property type="entry name" value="P-loop containing nucleotide triphosphate hydrolases"/>
    <property type="match status" value="1"/>
</dbReference>
<name>A0AB36JUQ2_9GAMM</name>
<evidence type="ECO:0000313" key="7">
    <source>
        <dbReference type="Proteomes" id="UP000189021"/>
    </source>
</evidence>
<organism evidence="6 7">
    <name type="scientific">Salinivibrio kushneri</name>
    <dbReference type="NCBI Taxonomy" id="1908198"/>
    <lineage>
        <taxon>Bacteria</taxon>
        <taxon>Pseudomonadati</taxon>
        <taxon>Pseudomonadota</taxon>
        <taxon>Gammaproteobacteria</taxon>
        <taxon>Vibrionales</taxon>
        <taxon>Vibrionaceae</taxon>
        <taxon>Salinivibrio</taxon>
    </lineage>
</organism>
<keyword evidence="2 5" id="KW-0812">Transmembrane</keyword>
<evidence type="ECO:0008006" key="8">
    <source>
        <dbReference type="Google" id="ProtNLM"/>
    </source>
</evidence>
<dbReference type="EMBL" id="MUEK01000019">
    <property type="protein sequence ID" value="OOE38423.1"/>
    <property type="molecule type" value="Genomic_DNA"/>
</dbReference>
<dbReference type="SUPFAM" id="SSF52540">
    <property type="entry name" value="P-loop containing nucleoside triphosphate hydrolases"/>
    <property type="match status" value="1"/>
</dbReference>
<sequence length="442" mass="49842">MSFLSVREICRGISNKNTLYTFLFVLLHQSSIAFSIFASVMVSGYILEINQHYEALKLWVFLYIVAMILPHIIGYFSDVYKEKWLCESLSRFWQSATKRYQSCTDSRTVDHTLGVYVSQGKSAISDFIGYAFWGMSSGLNFFLSLLMITAFIDWRFFVSVMISVLLILGFNKIISSHLENNAVTTHKAGSSLTSTLSTIHDNVHFGSSVNALAYQTRFEEGKAKYLGLRIKEAVFRYNALLVSSLLALAPTSCVLLFIFTSSSVPMEVKVASIVNLTRIYHLLNSASDIVSLLISFPSIKGQLSVMTCFSKNKPLYQPQWNIAILKDNESVDTVNLAQAQEGRFRVVGENGSGKTSFLRHLCAKNDYLYFNPSKRLLWPWDDSAILSDGMYSAKSIQWLLENSSGHLILDEWDAFLDSENTKKIGALIDSYADSRVIIEVRQ</sequence>
<comment type="subcellular location">
    <subcellularLocation>
        <location evidence="1">Cell membrane</location>
        <topology evidence="1">Multi-pass membrane protein</topology>
    </subcellularLocation>
</comment>
<evidence type="ECO:0000256" key="4">
    <source>
        <dbReference type="ARBA" id="ARBA00023136"/>
    </source>
</evidence>